<dbReference type="RefSeq" id="WP_322610706.1">
    <property type="nucleotide sequence ID" value="NZ_JAXLNX010000005.1"/>
</dbReference>
<dbReference type="PANTHER" id="PTHR13696:SF99">
    <property type="entry name" value="COBYRINIC ACID AC-DIAMIDE SYNTHASE"/>
    <property type="match status" value="1"/>
</dbReference>
<dbReference type="SUPFAM" id="SSF52540">
    <property type="entry name" value="P-loop containing nucleoside triphosphate hydrolases"/>
    <property type="match status" value="1"/>
</dbReference>
<dbReference type="InterPro" id="IPR025669">
    <property type="entry name" value="AAA_dom"/>
</dbReference>
<feature type="domain" description="AAA" evidence="1">
    <location>
        <begin position="2"/>
        <end position="195"/>
    </location>
</feature>
<dbReference type="Pfam" id="PF13614">
    <property type="entry name" value="AAA_31"/>
    <property type="match status" value="1"/>
</dbReference>
<keyword evidence="3" id="KW-1185">Reference proteome</keyword>
<sequence>MPIISFMNMKGGVGKTTLCVNIANTLSTYSKEKVLLIDMDPQFNSSQYVLRVLHGKDHVKKYAEYKKQGKTIYSLYEDTNKPHGPITESKNTLFNTKKIDDSHLKKDYTVNVKKNFDMLLGDIDLLNLEINQKSGVESVLAKYLELSGLRSKYKYILIDSPPTYSVFFISSYITCDAYVLPVKPDYLSSTGIALMERAEGSIMNTFGIEKIALGVIYTLIDPRNQLHIPVQQDIKKEIGAENIFKHELKYIKAIPEGLSTGKFMLDIPDFKTDSTIKSMTEELILKIQEKINS</sequence>
<dbReference type="InterPro" id="IPR027417">
    <property type="entry name" value="P-loop_NTPase"/>
</dbReference>
<dbReference type="EMBL" id="JAXUIA010000002">
    <property type="protein sequence ID" value="MEA0975505.1"/>
    <property type="molecule type" value="Genomic_DNA"/>
</dbReference>
<protein>
    <submittedName>
        <fullName evidence="2">ParA family protein</fullName>
    </submittedName>
</protein>
<evidence type="ECO:0000259" key="1">
    <source>
        <dbReference type="Pfam" id="PF13614"/>
    </source>
</evidence>
<evidence type="ECO:0000313" key="2">
    <source>
        <dbReference type="EMBL" id="MEA0975505.1"/>
    </source>
</evidence>
<proteinExistence type="predicted"/>
<name>A0ABU5NHI2_9BACI</name>
<dbReference type="Gene3D" id="3.40.50.300">
    <property type="entry name" value="P-loop containing nucleotide triphosphate hydrolases"/>
    <property type="match status" value="1"/>
</dbReference>
<dbReference type="Proteomes" id="UP001289615">
    <property type="component" value="Unassembled WGS sequence"/>
</dbReference>
<dbReference type="PANTHER" id="PTHR13696">
    <property type="entry name" value="P-LOOP CONTAINING NUCLEOSIDE TRIPHOSPHATE HYDROLASE"/>
    <property type="match status" value="1"/>
</dbReference>
<organism evidence="2 3">
    <name type="scientific">Lysinibacillus irui</name>
    <dbReference type="NCBI Taxonomy" id="2998077"/>
    <lineage>
        <taxon>Bacteria</taxon>
        <taxon>Bacillati</taxon>
        <taxon>Bacillota</taxon>
        <taxon>Bacilli</taxon>
        <taxon>Bacillales</taxon>
        <taxon>Bacillaceae</taxon>
        <taxon>Lysinibacillus</taxon>
    </lineage>
</organism>
<accession>A0ABU5NHI2</accession>
<evidence type="ECO:0000313" key="3">
    <source>
        <dbReference type="Proteomes" id="UP001289615"/>
    </source>
</evidence>
<comment type="caution">
    <text evidence="2">The sequence shown here is derived from an EMBL/GenBank/DDBJ whole genome shotgun (WGS) entry which is preliminary data.</text>
</comment>
<gene>
    <name evidence="2" type="ORF">U6C28_04275</name>
</gene>
<dbReference type="CDD" id="cd02042">
    <property type="entry name" value="ParAB_family"/>
    <property type="match status" value="1"/>
</dbReference>
<reference evidence="2 3" key="1">
    <citation type="submission" date="2023-12" db="EMBL/GenBank/DDBJ databases">
        <title>Genome comparison identifies genes involved in endophytic behavior of Lysinibacillus irui and provides insights into its role as a plant-growth promoting bacterium.</title>
        <authorList>
            <person name="Hilario S."/>
            <person name="Matos I."/>
            <person name="Goncalves M.F.M."/>
            <person name="Pardo C.A."/>
            <person name="Santos M.J."/>
        </authorList>
    </citation>
    <scope>NUCLEOTIDE SEQUENCE [LARGE SCALE GENOMIC DNA]</scope>
    <source>
        <strain evidence="2 3">B3</strain>
    </source>
</reference>
<dbReference type="InterPro" id="IPR050678">
    <property type="entry name" value="DNA_Partitioning_ATPase"/>
</dbReference>